<dbReference type="eggNOG" id="COG3716">
    <property type="taxonomic scope" value="Bacteria"/>
</dbReference>
<name>A0A1Y3U5Z6_9ACTN</name>
<keyword evidence="1" id="KW-0812">Transmembrane</keyword>
<comment type="caution">
    <text evidence="2">The sequence shown here is derived from an EMBL/GenBank/DDBJ whole genome shotgun (WGS) entry which is preliminary data.</text>
</comment>
<dbReference type="GO" id="GO:0009401">
    <property type="term" value="P:phosphoenolpyruvate-dependent sugar phosphotransferase system"/>
    <property type="evidence" value="ECO:0007669"/>
    <property type="project" value="InterPro"/>
</dbReference>
<feature type="transmembrane region" description="Helical" evidence="1">
    <location>
        <begin position="151"/>
        <end position="168"/>
    </location>
</feature>
<dbReference type="InterPro" id="IPR050303">
    <property type="entry name" value="GatZ_KbaZ_carbometab"/>
</dbReference>
<keyword evidence="3" id="KW-1185">Reference proteome</keyword>
<dbReference type="Proteomes" id="UP000196560">
    <property type="component" value="Unassembled WGS sequence"/>
</dbReference>
<dbReference type="GeneID" id="98653790"/>
<keyword evidence="1" id="KW-0472">Membrane</keyword>
<accession>A0A1Y3U5Z6</accession>
<evidence type="ECO:0000313" key="3">
    <source>
        <dbReference type="Proteomes" id="UP000196560"/>
    </source>
</evidence>
<dbReference type="PANTHER" id="PTHR32502">
    <property type="entry name" value="N-ACETYLGALACTOSAMINE PERMEASE II COMPONENT-RELATED"/>
    <property type="match status" value="1"/>
</dbReference>
<dbReference type="InterPro" id="IPR004704">
    <property type="entry name" value="PTS_IID_man"/>
</dbReference>
<dbReference type="EMBL" id="NFHO01000002">
    <property type="protein sequence ID" value="OUN44193.1"/>
    <property type="molecule type" value="Genomic_DNA"/>
</dbReference>
<dbReference type="RefSeq" id="WP_035101601.1">
    <property type="nucleotide sequence ID" value="NZ_CALUIC010000019.1"/>
</dbReference>
<feature type="transmembrane region" description="Helical" evidence="1">
    <location>
        <begin position="263"/>
        <end position="281"/>
    </location>
</feature>
<keyword evidence="1" id="KW-1133">Transmembrane helix</keyword>
<dbReference type="PROSITE" id="PS51108">
    <property type="entry name" value="PTS_EIID"/>
    <property type="match status" value="1"/>
</dbReference>
<proteinExistence type="predicted"/>
<dbReference type="PANTHER" id="PTHR32502:SF26">
    <property type="entry name" value="PHOSPHOTRANSFERASE SYSTEM SUGAR-SPECIFIC EIID COMPONENT"/>
    <property type="match status" value="1"/>
</dbReference>
<sequence length="283" mass="30454">MTTMSSNEKLLPNGTTGYKLTKEDFAQINRRNLIGFQAGWNYERMQHSGYLWIILPQLRKIYGDNTEGLKTAARTHCAPFFNTSNFLNTIITGIDLAIEEEEGLQSLETVASLKTGLMGPLASIGDSIFGSLLPTIFGALAANMAIAGNPLGIFIWIAVNIVVDWFRCKQTHIAYDQGMKLVTTMSDQLNAITDAATVMGVFMVGALVSTNVGIVISAPIDLGGVTVDLQHICNMICPKLVPAALVGAVYWLLGRKGMTSTKAIFIVLIVAIVLGGLGWIAKG</sequence>
<evidence type="ECO:0000313" key="2">
    <source>
        <dbReference type="EMBL" id="OUN44193.1"/>
    </source>
</evidence>
<dbReference type="GO" id="GO:0005886">
    <property type="term" value="C:plasma membrane"/>
    <property type="evidence" value="ECO:0007669"/>
    <property type="project" value="TreeGrafter"/>
</dbReference>
<feature type="transmembrane region" description="Helical" evidence="1">
    <location>
        <begin position="229"/>
        <end position="251"/>
    </location>
</feature>
<reference evidence="3" key="1">
    <citation type="submission" date="2017-04" db="EMBL/GenBank/DDBJ databases">
        <title>Function of individual gut microbiota members based on whole genome sequencing of pure cultures obtained from chicken caecum.</title>
        <authorList>
            <person name="Medvecky M."/>
            <person name="Cejkova D."/>
            <person name="Polansky O."/>
            <person name="Karasova D."/>
            <person name="Kubasova T."/>
            <person name="Cizek A."/>
            <person name="Rychlik I."/>
        </authorList>
    </citation>
    <scope>NUCLEOTIDE SEQUENCE [LARGE SCALE GENOMIC DNA]</scope>
    <source>
        <strain evidence="3">An70</strain>
    </source>
</reference>
<dbReference type="Pfam" id="PF03613">
    <property type="entry name" value="EIID-AGA"/>
    <property type="match status" value="1"/>
</dbReference>
<feature type="transmembrane region" description="Helical" evidence="1">
    <location>
        <begin position="189"/>
        <end position="209"/>
    </location>
</feature>
<dbReference type="AlphaFoldDB" id="A0A1Y3U5Z6"/>
<protein>
    <submittedName>
        <fullName evidence="2">PTS fructose transporter subunit IID</fullName>
    </submittedName>
</protein>
<organism evidence="2 3">
    <name type="scientific">Enorma massiliensis</name>
    <dbReference type="NCBI Taxonomy" id="1472761"/>
    <lineage>
        <taxon>Bacteria</taxon>
        <taxon>Bacillati</taxon>
        <taxon>Actinomycetota</taxon>
        <taxon>Coriobacteriia</taxon>
        <taxon>Coriobacteriales</taxon>
        <taxon>Coriobacteriaceae</taxon>
        <taxon>Enorma</taxon>
    </lineage>
</organism>
<evidence type="ECO:0000256" key="1">
    <source>
        <dbReference type="SAM" id="Phobius"/>
    </source>
</evidence>
<gene>
    <name evidence="2" type="ORF">B5G21_02720</name>
</gene>
<dbReference type="STRING" id="1118060.GCA_000311845_01587"/>